<dbReference type="EMBL" id="QGKX02001290">
    <property type="protein sequence ID" value="KAF3537118.1"/>
    <property type="molecule type" value="Genomic_DNA"/>
</dbReference>
<name>A0A8S9QEU4_BRACR</name>
<evidence type="ECO:0000313" key="3">
    <source>
        <dbReference type="Proteomes" id="UP000712600"/>
    </source>
</evidence>
<comment type="caution">
    <text evidence="2">The sequence shown here is derived from an EMBL/GenBank/DDBJ whole genome shotgun (WGS) entry which is preliminary data.</text>
</comment>
<keyword evidence="1" id="KW-0732">Signal</keyword>
<feature type="signal peptide" evidence="1">
    <location>
        <begin position="1"/>
        <end position="21"/>
    </location>
</feature>
<accession>A0A8S9QEU4</accession>
<dbReference type="AlphaFoldDB" id="A0A8S9QEU4"/>
<dbReference type="Proteomes" id="UP000712600">
    <property type="component" value="Unassembled WGS sequence"/>
</dbReference>
<evidence type="ECO:0000256" key="1">
    <source>
        <dbReference type="SAM" id="SignalP"/>
    </source>
</evidence>
<proteinExistence type="predicted"/>
<gene>
    <name evidence="2" type="ORF">F2Q69_00019414</name>
</gene>
<reference evidence="2" key="1">
    <citation type="submission" date="2019-12" db="EMBL/GenBank/DDBJ databases">
        <title>Genome sequencing and annotation of Brassica cretica.</title>
        <authorList>
            <person name="Studholme D.J."/>
            <person name="Sarris P."/>
        </authorList>
    </citation>
    <scope>NUCLEOTIDE SEQUENCE</scope>
    <source>
        <strain evidence="2">PFS-109/04</strain>
        <tissue evidence="2">Leaf</tissue>
    </source>
</reference>
<feature type="chain" id="PRO_5035919216" description="DUF295 domain-containing protein" evidence="1">
    <location>
        <begin position="22"/>
        <end position="85"/>
    </location>
</feature>
<organism evidence="2 3">
    <name type="scientific">Brassica cretica</name>
    <name type="common">Mustard</name>
    <dbReference type="NCBI Taxonomy" id="69181"/>
    <lineage>
        <taxon>Eukaryota</taxon>
        <taxon>Viridiplantae</taxon>
        <taxon>Streptophyta</taxon>
        <taxon>Embryophyta</taxon>
        <taxon>Tracheophyta</taxon>
        <taxon>Spermatophyta</taxon>
        <taxon>Magnoliopsida</taxon>
        <taxon>eudicotyledons</taxon>
        <taxon>Gunneridae</taxon>
        <taxon>Pentapetalae</taxon>
        <taxon>rosids</taxon>
        <taxon>malvids</taxon>
        <taxon>Brassicales</taxon>
        <taxon>Brassicaceae</taxon>
        <taxon>Brassiceae</taxon>
        <taxon>Brassica</taxon>
    </lineage>
</organism>
<evidence type="ECO:0000313" key="2">
    <source>
        <dbReference type="EMBL" id="KAF3537118.1"/>
    </source>
</evidence>
<evidence type="ECO:0008006" key="4">
    <source>
        <dbReference type="Google" id="ProtNLM"/>
    </source>
</evidence>
<protein>
    <recommendedName>
        <fullName evidence="4">DUF295 domain-containing protein</fullName>
    </recommendedName>
</protein>
<sequence length="85" mass="9494">MRREKSFVTLMILEIYASSLARVNEAFCLSASMYSGLKPNSIYYIGSGLGYYNLASGTVRSFDPPSGKPLLVHYPYWLHPTNPIA</sequence>